<name>A0A0E9QY77_ANGAN</name>
<organism evidence="1">
    <name type="scientific">Anguilla anguilla</name>
    <name type="common">European freshwater eel</name>
    <name type="synonym">Muraena anguilla</name>
    <dbReference type="NCBI Taxonomy" id="7936"/>
    <lineage>
        <taxon>Eukaryota</taxon>
        <taxon>Metazoa</taxon>
        <taxon>Chordata</taxon>
        <taxon>Craniata</taxon>
        <taxon>Vertebrata</taxon>
        <taxon>Euteleostomi</taxon>
        <taxon>Actinopterygii</taxon>
        <taxon>Neopterygii</taxon>
        <taxon>Teleostei</taxon>
        <taxon>Anguilliformes</taxon>
        <taxon>Anguillidae</taxon>
        <taxon>Anguilla</taxon>
    </lineage>
</organism>
<accession>A0A0E9QY77</accession>
<reference evidence="1" key="2">
    <citation type="journal article" date="2015" name="Fish Shellfish Immunol.">
        <title>Early steps in the European eel (Anguilla anguilla)-Vibrio vulnificus interaction in the gills: Role of the RtxA13 toxin.</title>
        <authorList>
            <person name="Callol A."/>
            <person name="Pajuelo D."/>
            <person name="Ebbesson L."/>
            <person name="Teles M."/>
            <person name="MacKenzie S."/>
            <person name="Amaro C."/>
        </authorList>
    </citation>
    <scope>NUCLEOTIDE SEQUENCE</scope>
</reference>
<dbReference type="AlphaFoldDB" id="A0A0E9QY77"/>
<evidence type="ECO:0000313" key="1">
    <source>
        <dbReference type="EMBL" id="JAH21881.1"/>
    </source>
</evidence>
<reference evidence="1" key="1">
    <citation type="submission" date="2014-11" db="EMBL/GenBank/DDBJ databases">
        <authorList>
            <person name="Amaro Gonzalez C."/>
        </authorList>
    </citation>
    <scope>NUCLEOTIDE SEQUENCE</scope>
</reference>
<sequence length="44" mass="5325">MFIRILRELYMNVLRKCETTETFPHLSFHNMVGTLLNDRSKIKK</sequence>
<proteinExistence type="predicted"/>
<protein>
    <submittedName>
        <fullName evidence="1">Uncharacterized protein</fullName>
    </submittedName>
</protein>
<dbReference type="EMBL" id="GBXM01086696">
    <property type="protein sequence ID" value="JAH21881.1"/>
    <property type="molecule type" value="Transcribed_RNA"/>
</dbReference>